<evidence type="ECO:0000313" key="3">
    <source>
        <dbReference type="Proteomes" id="UP000886804"/>
    </source>
</evidence>
<feature type="transmembrane region" description="Helical" evidence="1">
    <location>
        <begin position="79"/>
        <end position="100"/>
    </location>
</feature>
<dbReference type="AlphaFoldDB" id="A0A9D2L633"/>
<evidence type="ECO:0000256" key="1">
    <source>
        <dbReference type="SAM" id="Phobius"/>
    </source>
</evidence>
<accession>A0A9D2L633</accession>
<comment type="caution">
    <text evidence="2">The sequence shown here is derived from an EMBL/GenBank/DDBJ whole genome shotgun (WGS) entry which is preliminary data.</text>
</comment>
<evidence type="ECO:0008006" key="4">
    <source>
        <dbReference type="Google" id="ProtNLM"/>
    </source>
</evidence>
<name>A0A9D2L633_9FIRM</name>
<gene>
    <name evidence="2" type="ORF">H9716_02420</name>
</gene>
<keyword evidence="1" id="KW-0812">Transmembrane</keyword>
<keyword evidence="1" id="KW-0472">Membrane</keyword>
<dbReference type="Proteomes" id="UP000886804">
    <property type="component" value="Unassembled WGS sequence"/>
</dbReference>
<sequence>MKRWRYQDWLAFSFGLGVLLGTAAVRFFGWPVVLEQARQTGRANIPGGWEALALFGRVFRCRLLQVTAGWLMGMTVCSIPLFCLVSAYGGLSAAVALSLLTARKGILGLPAFLASLFPQWLIYGVVWWLLASWAGGEQKRARLGAFLLLILFTACGAGAEILINPIFSAWIF</sequence>
<protein>
    <recommendedName>
        <fullName evidence="4">Stage II sporulation protein M</fullName>
    </recommendedName>
</protein>
<reference evidence="2" key="2">
    <citation type="submission" date="2021-04" db="EMBL/GenBank/DDBJ databases">
        <authorList>
            <person name="Gilroy R."/>
        </authorList>
    </citation>
    <scope>NUCLEOTIDE SEQUENCE</scope>
    <source>
        <strain evidence="2">CHK188-4685</strain>
    </source>
</reference>
<dbReference type="EMBL" id="DWYS01000033">
    <property type="protein sequence ID" value="HJB06702.1"/>
    <property type="molecule type" value="Genomic_DNA"/>
</dbReference>
<evidence type="ECO:0000313" key="2">
    <source>
        <dbReference type="EMBL" id="HJB06702.1"/>
    </source>
</evidence>
<proteinExistence type="predicted"/>
<keyword evidence="1" id="KW-1133">Transmembrane helix</keyword>
<feature type="transmembrane region" description="Helical" evidence="1">
    <location>
        <begin position="143"/>
        <end position="163"/>
    </location>
</feature>
<feature type="transmembrane region" description="Helical" evidence="1">
    <location>
        <begin position="107"/>
        <end position="131"/>
    </location>
</feature>
<organism evidence="2 3">
    <name type="scientific">Candidatus Enterocloster faecavium</name>
    <dbReference type="NCBI Taxonomy" id="2838560"/>
    <lineage>
        <taxon>Bacteria</taxon>
        <taxon>Bacillati</taxon>
        <taxon>Bacillota</taxon>
        <taxon>Clostridia</taxon>
        <taxon>Lachnospirales</taxon>
        <taxon>Lachnospiraceae</taxon>
        <taxon>Enterocloster</taxon>
    </lineage>
</organism>
<reference evidence="2" key="1">
    <citation type="journal article" date="2021" name="PeerJ">
        <title>Extensive microbial diversity within the chicken gut microbiome revealed by metagenomics and culture.</title>
        <authorList>
            <person name="Gilroy R."/>
            <person name="Ravi A."/>
            <person name="Getino M."/>
            <person name="Pursley I."/>
            <person name="Horton D.L."/>
            <person name="Alikhan N.F."/>
            <person name="Baker D."/>
            <person name="Gharbi K."/>
            <person name="Hall N."/>
            <person name="Watson M."/>
            <person name="Adriaenssens E.M."/>
            <person name="Foster-Nyarko E."/>
            <person name="Jarju S."/>
            <person name="Secka A."/>
            <person name="Antonio M."/>
            <person name="Oren A."/>
            <person name="Chaudhuri R.R."/>
            <person name="La Ragione R."/>
            <person name="Hildebrand F."/>
            <person name="Pallen M.J."/>
        </authorList>
    </citation>
    <scope>NUCLEOTIDE SEQUENCE</scope>
    <source>
        <strain evidence="2">CHK188-4685</strain>
    </source>
</reference>